<name>A0ABS7TJX8_9BACT</name>
<dbReference type="SUPFAM" id="SSF50494">
    <property type="entry name" value="Trypsin-like serine proteases"/>
    <property type="match status" value="1"/>
</dbReference>
<feature type="chain" id="PRO_5045207044" evidence="1">
    <location>
        <begin position="27"/>
        <end position="447"/>
    </location>
</feature>
<dbReference type="InterPro" id="IPR043504">
    <property type="entry name" value="Peptidase_S1_PA_chymotrypsin"/>
</dbReference>
<organism evidence="3 4">
    <name type="scientific">Nannocystis pusilla</name>
    <dbReference type="NCBI Taxonomy" id="889268"/>
    <lineage>
        <taxon>Bacteria</taxon>
        <taxon>Pseudomonadati</taxon>
        <taxon>Myxococcota</taxon>
        <taxon>Polyangia</taxon>
        <taxon>Nannocystales</taxon>
        <taxon>Nannocystaceae</taxon>
        <taxon>Nannocystis</taxon>
    </lineage>
</organism>
<accession>A0ABS7TJX8</accession>
<dbReference type="Gene3D" id="2.60.40.10">
    <property type="entry name" value="Immunoglobulins"/>
    <property type="match status" value="1"/>
</dbReference>
<reference evidence="3" key="1">
    <citation type="submission" date="2021-08" db="EMBL/GenBank/DDBJ databases">
        <authorList>
            <person name="Stevens D.C."/>
        </authorList>
    </citation>
    <scope>NUCLEOTIDE SEQUENCE</scope>
    <source>
        <strain evidence="3">DSM 53165</strain>
    </source>
</reference>
<feature type="signal peptide" evidence="1">
    <location>
        <begin position="1"/>
        <end position="26"/>
    </location>
</feature>
<comment type="caution">
    <text evidence="3">The sequence shown here is derived from an EMBL/GenBank/DDBJ whole genome shotgun (WGS) entry which is preliminary data.</text>
</comment>
<dbReference type="Pfam" id="PF17957">
    <property type="entry name" value="Big_7"/>
    <property type="match status" value="1"/>
</dbReference>
<dbReference type="GO" id="GO:0016787">
    <property type="term" value="F:hydrolase activity"/>
    <property type="evidence" value="ECO:0007669"/>
    <property type="project" value="UniProtKB-KW"/>
</dbReference>
<dbReference type="Pfam" id="PF00089">
    <property type="entry name" value="Trypsin"/>
    <property type="match status" value="1"/>
</dbReference>
<dbReference type="PRINTS" id="PR00722">
    <property type="entry name" value="CHYMOTRYPSIN"/>
</dbReference>
<dbReference type="Proteomes" id="UP001139031">
    <property type="component" value="Unassembled WGS sequence"/>
</dbReference>
<dbReference type="InterPro" id="IPR013783">
    <property type="entry name" value="Ig-like_fold"/>
</dbReference>
<feature type="domain" description="Peptidase S1" evidence="2">
    <location>
        <begin position="40"/>
        <end position="246"/>
    </location>
</feature>
<keyword evidence="3" id="KW-0378">Hydrolase</keyword>
<dbReference type="PANTHER" id="PTHR24260:SF136">
    <property type="entry name" value="GH08193P-RELATED"/>
    <property type="match status" value="1"/>
</dbReference>
<keyword evidence="4" id="KW-1185">Reference proteome</keyword>
<gene>
    <name evidence="3" type="ORF">K7C98_04620</name>
</gene>
<dbReference type="InterPro" id="IPR001254">
    <property type="entry name" value="Trypsin_dom"/>
</dbReference>
<dbReference type="RefSeq" id="WP_224190277.1">
    <property type="nucleotide sequence ID" value="NZ_JAIRAU010000001.1"/>
</dbReference>
<evidence type="ECO:0000256" key="1">
    <source>
        <dbReference type="SAM" id="SignalP"/>
    </source>
</evidence>
<dbReference type="InterPro" id="IPR051333">
    <property type="entry name" value="CLIP_Serine_Protease"/>
</dbReference>
<keyword evidence="1" id="KW-0732">Signal</keyword>
<dbReference type="Gene3D" id="2.40.10.10">
    <property type="entry name" value="Trypsin-like serine proteases"/>
    <property type="match status" value="1"/>
</dbReference>
<dbReference type="SMART" id="SM00020">
    <property type="entry name" value="Tryp_SPc"/>
    <property type="match status" value="1"/>
</dbReference>
<evidence type="ECO:0000313" key="3">
    <source>
        <dbReference type="EMBL" id="MBZ5708530.1"/>
    </source>
</evidence>
<sequence length="447" mass="45861">MHRRWRRWACRGAALVAVVSAGEARAAGARTTAPTPPVPIFGGAEAEICAFPGVVALDGVDTRCTGTLVHPRVVLYAAHCGDAIGQVRFGQSADDRDHAVEPDLCRTNPDYAGLGDEGADWAFCRLSEPAPVPVVPIAFGCETALVEPGAEAVIVGYGESESGAGDGPKRWAAAPVRLVLADYFEVGGLGEPGVCAGDSGGPALIQTADGTWRVFGVASVHAAGCGGIGHYAYAWDAIPWIEAEADVDLTPCHDDDGSWRPDFRCSGFAPADSVGAGAWDDLCAAAPVGPAGTSCGAAFDAEPDTTPPTVAITSPSPGAYPGPEVKLEIEVEAEDVGWGVAEVALEIDGESPGHDDEPPWKFGTAVFPSGSYTLVAVAEDAAGHVTRSEPVVIEVGAEPDTDTDTGEPEAGSAGCACATGRGGGGLAWMFFGTWCLGHVRRGRRSRP</sequence>
<evidence type="ECO:0000259" key="2">
    <source>
        <dbReference type="PROSITE" id="PS50240"/>
    </source>
</evidence>
<dbReference type="InterPro" id="IPR009003">
    <property type="entry name" value="Peptidase_S1_PA"/>
</dbReference>
<protein>
    <submittedName>
        <fullName evidence="3">Trypsin-like serine protease</fullName>
        <ecNumber evidence="3">3.4.21.-</ecNumber>
    </submittedName>
</protein>
<evidence type="ECO:0000313" key="4">
    <source>
        <dbReference type="Proteomes" id="UP001139031"/>
    </source>
</evidence>
<dbReference type="PANTHER" id="PTHR24260">
    <property type="match status" value="1"/>
</dbReference>
<proteinExistence type="predicted"/>
<dbReference type="PROSITE" id="PS50240">
    <property type="entry name" value="TRYPSIN_DOM"/>
    <property type="match status" value="1"/>
</dbReference>
<dbReference type="InterPro" id="IPR001314">
    <property type="entry name" value="Peptidase_S1A"/>
</dbReference>
<dbReference type="EC" id="3.4.21.-" evidence="3"/>
<dbReference type="EMBL" id="JAIRAU010000001">
    <property type="protein sequence ID" value="MBZ5708530.1"/>
    <property type="molecule type" value="Genomic_DNA"/>
</dbReference>